<name>A0ABU9IFN1_9SPHN</name>
<keyword evidence="2" id="KW-0503">Monooxygenase</keyword>
<evidence type="ECO:0000313" key="4">
    <source>
        <dbReference type="EMBL" id="MEL1250869.1"/>
    </source>
</evidence>
<reference evidence="4 5" key="1">
    <citation type="submission" date="2024-04" db="EMBL/GenBank/DDBJ databases">
        <title>Aurantiacibacter sp. DGU6 16S ribosomal RNA gene Genome sequencing and assembly.</title>
        <authorList>
            <person name="Park S."/>
        </authorList>
    </citation>
    <scope>NUCLEOTIDE SEQUENCE [LARGE SCALE GENOMIC DNA]</scope>
    <source>
        <strain evidence="4 5">DGU6</strain>
    </source>
</reference>
<proteinExistence type="predicted"/>
<protein>
    <submittedName>
        <fullName evidence="4">NAD(P)/FAD-dependent oxidoreductase</fullName>
    </submittedName>
</protein>
<dbReference type="RefSeq" id="WP_341673379.1">
    <property type="nucleotide sequence ID" value="NZ_JBBYHV010000001.1"/>
</dbReference>
<dbReference type="Pfam" id="PF01494">
    <property type="entry name" value="FAD_binding_3"/>
    <property type="match status" value="1"/>
</dbReference>
<dbReference type="Proteomes" id="UP001497045">
    <property type="component" value="Unassembled WGS sequence"/>
</dbReference>
<dbReference type="PRINTS" id="PR00420">
    <property type="entry name" value="RNGMNOXGNASE"/>
</dbReference>
<evidence type="ECO:0000256" key="1">
    <source>
        <dbReference type="ARBA" id="ARBA00023002"/>
    </source>
</evidence>
<dbReference type="InterPro" id="IPR050493">
    <property type="entry name" value="FAD-dep_Monooxygenase_BioMet"/>
</dbReference>
<accession>A0ABU9IFN1</accession>
<feature type="domain" description="FAD-binding" evidence="3">
    <location>
        <begin position="4"/>
        <end position="311"/>
    </location>
</feature>
<keyword evidence="1" id="KW-0560">Oxidoreductase</keyword>
<keyword evidence="5" id="KW-1185">Reference proteome</keyword>
<evidence type="ECO:0000256" key="2">
    <source>
        <dbReference type="ARBA" id="ARBA00023033"/>
    </source>
</evidence>
<organism evidence="4 5">
    <name type="scientific">Aurantiacibacter gilvus</name>
    <dbReference type="NCBI Taxonomy" id="3139141"/>
    <lineage>
        <taxon>Bacteria</taxon>
        <taxon>Pseudomonadati</taxon>
        <taxon>Pseudomonadota</taxon>
        <taxon>Alphaproteobacteria</taxon>
        <taxon>Sphingomonadales</taxon>
        <taxon>Erythrobacteraceae</taxon>
        <taxon>Aurantiacibacter</taxon>
    </lineage>
</organism>
<dbReference type="SUPFAM" id="SSF51905">
    <property type="entry name" value="FAD/NAD(P)-binding domain"/>
    <property type="match status" value="1"/>
</dbReference>
<comment type="caution">
    <text evidence="4">The sequence shown here is derived from an EMBL/GenBank/DDBJ whole genome shotgun (WGS) entry which is preliminary data.</text>
</comment>
<dbReference type="InterPro" id="IPR002938">
    <property type="entry name" value="FAD-bd"/>
</dbReference>
<dbReference type="Gene3D" id="3.50.50.60">
    <property type="entry name" value="FAD/NAD(P)-binding domain"/>
    <property type="match status" value="1"/>
</dbReference>
<dbReference type="InterPro" id="IPR036188">
    <property type="entry name" value="FAD/NAD-bd_sf"/>
</dbReference>
<evidence type="ECO:0000259" key="3">
    <source>
        <dbReference type="Pfam" id="PF01494"/>
    </source>
</evidence>
<dbReference type="EMBL" id="JBBYHV010000001">
    <property type="protein sequence ID" value="MEL1250869.1"/>
    <property type="molecule type" value="Genomic_DNA"/>
</dbReference>
<dbReference type="PANTHER" id="PTHR13789">
    <property type="entry name" value="MONOOXYGENASE"/>
    <property type="match status" value="1"/>
</dbReference>
<sequence>MRRLDIAIAGCGIAGLAAALLLHRQGHAVTLYERFEAPQPVGSGLMIQPTGLAVLAQLGLAEEVVAAGAQVDALLGLNTEGERVLEASYADLSMPQAFGLGIHRASLFGALYDAVQAEGIAIHTGHAAAGSDLHGEGRRIVFADGSQSPVYDLVIDAAGLGSTLVPKPAEWLPFGALWATIDWPAGGPFDRRLLEQRYARAEQMAGLLPLGEGKAAFFWSLKGADHEGWQESGMAAWRTRVCQLWPACEVAVGQLQEQEQLTFARYAHRTTRNPVGERIVHLGDAWHAASPQLGQGANMALLDAWALSPALGGSDSLQTALAQFLHLRRDHVWLYQWLTWAFTPPFQSDSIWPAVFRDHVMAPGSRLGPFRRLKAATLSGLLGSPLARLGLAAPDYPALAASASSIRARASSLAQS</sequence>
<evidence type="ECO:0000313" key="5">
    <source>
        <dbReference type="Proteomes" id="UP001497045"/>
    </source>
</evidence>
<gene>
    <name evidence="4" type="ORF">AAEO60_09315</name>
</gene>
<dbReference type="PANTHER" id="PTHR13789:SF309">
    <property type="entry name" value="PUTATIVE (AFU_ORTHOLOGUE AFUA_6G14510)-RELATED"/>
    <property type="match status" value="1"/>
</dbReference>